<dbReference type="Pfam" id="PF01312">
    <property type="entry name" value="Bac_export_2"/>
    <property type="match status" value="1"/>
</dbReference>
<dbReference type="InterPro" id="IPR006135">
    <property type="entry name" value="T3SS_substrate_exporter"/>
</dbReference>
<dbReference type="PANTHER" id="PTHR30531">
    <property type="entry name" value="FLAGELLAR BIOSYNTHETIC PROTEIN FLHB"/>
    <property type="match status" value="1"/>
</dbReference>
<organism evidence="4 5">
    <name type="scientific">Rugamonas aquatica</name>
    <dbReference type="NCBI Taxonomy" id="2743357"/>
    <lineage>
        <taxon>Bacteria</taxon>
        <taxon>Pseudomonadati</taxon>
        <taxon>Pseudomonadota</taxon>
        <taxon>Betaproteobacteria</taxon>
        <taxon>Burkholderiales</taxon>
        <taxon>Oxalobacteraceae</taxon>
        <taxon>Telluria group</taxon>
        <taxon>Rugamonas</taxon>
    </lineage>
</organism>
<evidence type="ECO:0000313" key="5">
    <source>
        <dbReference type="Proteomes" id="UP000440498"/>
    </source>
</evidence>
<evidence type="ECO:0000313" key="4">
    <source>
        <dbReference type="EMBL" id="MQA36531.1"/>
    </source>
</evidence>
<evidence type="ECO:0000256" key="1">
    <source>
        <dbReference type="ARBA" id="ARBA00010690"/>
    </source>
</evidence>
<name>A0A6A7MU65_9BURK</name>
<accession>A0A6A7MU65</accession>
<feature type="transmembrane region" description="Helical" evidence="3">
    <location>
        <begin position="92"/>
        <end position="116"/>
    </location>
</feature>
<dbReference type="Gene3D" id="3.40.1690.10">
    <property type="entry name" value="secretion proteins EscU"/>
    <property type="match status" value="1"/>
</dbReference>
<keyword evidence="5" id="KW-1185">Reference proteome</keyword>
<feature type="transmembrane region" description="Helical" evidence="3">
    <location>
        <begin position="145"/>
        <end position="163"/>
    </location>
</feature>
<keyword evidence="3" id="KW-1133">Transmembrane helix</keyword>
<comment type="similarity">
    <text evidence="1">Belongs to the type III secretion exporter family.</text>
</comment>
<feature type="compositionally biased region" description="Basic and acidic residues" evidence="2">
    <location>
        <begin position="1"/>
        <end position="14"/>
    </location>
</feature>
<evidence type="ECO:0000256" key="2">
    <source>
        <dbReference type="SAM" id="MobiDB-lite"/>
    </source>
</evidence>
<dbReference type="PRINTS" id="PR00950">
    <property type="entry name" value="TYPE3IMSPROT"/>
</dbReference>
<protein>
    <submittedName>
        <fullName evidence="4">Flagellar type III secretion system protein FlhB</fullName>
    </submittedName>
</protein>
<feature type="transmembrane region" description="Helical" evidence="3">
    <location>
        <begin position="192"/>
        <end position="216"/>
    </location>
</feature>
<dbReference type="RefSeq" id="WP_152835955.1">
    <property type="nucleotide sequence ID" value="NZ_WHUG01000001.1"/>
</dbReference>
<dbReference type="PANTHER" id="PTHR30531:SF12">
    <property type="entry name" value="FLAGELLAR BIOSYNTHETIC PROTEIN FLHB"/>
    <property type="match status" value="1"/>
</dbReference>
<keyword evidence="4" id="KW-0282">Flagellum</keyword>
<feature type="region of interest" description="Disordered" evidence="2">
    <location>
        <begin position="1"/>
        <end position="23"/>
    </location>
</feature>
<dbReference type="Proteomes" id="UP000440498">
    <property type="component" value="Unassembled WGS sequence"/>
</dbReference>
<dbReference type="Gene3D" id="6.10.250.2080">
    <property type="match status" value="1"/>
</dbReference>
<dbReference type="GO" id="GO:0005886">
    <property type="term" value="C:plasma membrane"/>
    <property type="evidence" value="ECO:0007669"/>
    <property type="project" value="TreeGrafter"/>
</dbReference>
<dbReference type="InterPro" id="IPR029025">
    <property type="entry name" value="T3SS_substrate_exporter_C"/>
</dbReference>
<keyword evidence="3" id="KW-0812">Transmembrane</keyword>
<evidence type="ECO:0000256" key="3">
    <source>
        <dbReference type="SAM" id="Phobius"/>
    </source>
</evidence>
<dbReference type="SUPFAM" id="SSF160544">
    <property type="entry name" value="EscU C-terminal domain-like"/>
    <property type="match status" value="1"/>
</dbReference>
<keyword evidence="3" id="KW-0472">Membrane</keyword>
<comment type="caution">
    <text evidence="4">The sequence shown here is derived from an EMBL/GenBank/DDBJ whole genome shotgun (WGS) entry which is preliminary data.</text>
</comment>
<gene>
    <name evidence="4" type="primary">flhB</name>
    <name evidence="4" type="ORF">GEV02_00085</name>
</gene>
<keyword evidence="4" id="KW-0966">Cell projection</keyword>
<reference evidence="4 5" key="1">
    <citation type="submission" date="2019-10" db="EMBL/GenBank/DDBJ databases">
        <title>Two novel species isolated from a subtropical stream in China.</title>
        <authorList>
            <person name="Lu H."/>
        </authorList>
    </citation>
    <scope>NUCLEOTIDE SEQUENCE [LARGE SCALE GENOMIC DNA]</scope>
    <source>
        <strain evidence="4 5">FT29W</strain>
    </source>
</reference>
<dbReference type="GO" id="GO:0009306">
    <property type="term" value="P:protein secretion"/>
    <property type="evidence" value="ECO:0007669"/>
    <property type="project" value="InterPro"/>
</dbReference>
<dbReference type="AlphaFoldDB" id="A0A6A7MU65"/>
<sequence>MADQDSADKTEKASQQKLKKSRQEGQVVRSRDLSTAIGILVSLKLFVYLLPDYMAEFHEIFHQSFAPLDSTGAIDNAMSTVFSTSMWLLVKMLLPLFIVPFFIVLGAMVPGGWVVSTKHWEPKMERLSPAANLGRLFSAKHGFEFLVSLGKAGVLIATLIHVARSTVQDYTQLQHMPMGQAMLAGSNLMLDGLMSLVAVFIIFALIDVPAQAYFFAKNQRMSKQDQKEEHKSTEGRPEVKSRIRQLQRAMARRSARKTVPTADVVIVNPEHYAVALKYDHDRAEAPYVVAKGIDEMALYIRQLAAEFKIEVMPLAPLARAIYNTSQVNQQIPVQLYQAVSQVLNYVLQLKAFRTGRRNAEPVYPREVDVPTSMSEVKQS</sequence>
<proteinExistence type="inferred from homology"/>
<keyword evidence="4" id="KW-0969">Cilium</keyword>
<dbReference type="EMBL" id="WHUG01000001">
    <property type="protein sequence ID" value="MQA36531.1"/>
    <property type="molecule type" value="Genomic_DNA"/>
</dbReference>